<sequence length="55" mass="6200">MTLERMIEEARNRNGSHEASLKAARDRMAATNHRLAREFAKQEVTATLLAKTCSL</sequence>
<dbReference type="EMBL" id="MF417880">
    <property type="protein sequence ID" value="ASN68736.1"/>
    <property type="molecule type" value="Genomic_DNA"/>
</dbReference>
<proteinExistence type="predicted"/>
<protein>
    <submittedName>
        <fullName evidence="2">Uncharacterized protein</fullName>
    </submittedName>
</protein>
<reference evidence="2" key="1">
    <citation type="submission" date="2017-06" db="EMBL/GenBank/DDBJ databases">
        <title>Novel phages from South African skin metaviromes.</title>
        <authorList>
            <person name="van Zyl L.J."/>
            <person name="Abrahams Y."/>
            <person name="Stander E.A."/>
            <person name="Kirby B.M."/>
            <person name="Clavaud C."/>
            <person name="Farcet C."/>
            <person name="Breton L."/>
            <person name="Trindade M.I."/>
        </authorList>
    </citation>
    <scope>NUCLEOTIDE SEQUENCE</scope>
</reference>
<feature type="region of interest" description="Disordered" evidence="1">
    <location>
        <begin position="1"/>
        <end position="28"/>
    </location>
</feature>
<name>A0A2H4J8D0_9CAUD</name>
<evidence type="ECO:0000313" key="2">
    <source>
        <dbReference type="EMBL" id="ASN68736.1"/>
    </source>
</evidence>
<evidence type="ECO:0000256" key="1">
    <source>
        <dbReference type="SAM" id="MobiDB-lite"/>
    </source>
</evidence>
<accession>A0A2H4J8D0</accession>
<organism evidence="2">
    <name type="scientific">uncultured Caudovirales phage</name>
    <dbReference type="NCBI Taxonomy" id="2100421"/>
    <lineage>
        <taxon>Viruses</taxon>
        <taxon>Duplodnaviria</taxon>
        <taxon>Heunggongvirae</taxon>
        <taxon>Uroviricota</taxon>
        <taxon>Caudoviricetes</taxon>
        <taxon>Peduoviridae</taxon>
        <taxon>Maltschvirus</taxon>
        <taxon>Maltschvirus maltsch</taxon>
    </lineage>
</organism>
<gene>
    <name evidence="2" type="ORF">9F5_49</name>
</gene>